<evidence type="ECO:0000313" key="2">
    <source>
        <dbReference type="Proteomes" id="UP001064048"/>
    </source>
</evidence>
<evidence type="ECO:0000313" key="1">
    <source>
        <dbReference type="EMBL" id="KAI8439341.1"/>
    </source>
</evidence>
<gene>
    <name evidence="1" type="ORF">MSG28_013165</name>
</gene>
<accession>A0ACC0KT49</accession>
<comment type="caution">
    <text evidence="1">The sequence shown here is derived from an EMBL/GenBank/DDBJ whole genome shotgun (WGS) entry which is preliminary data.</text>
</comment>
<name>A0ACC0KT49_CHOFU</name>
<organism evidence="1 2">
    <name type="scientific">Choristoneura fumiferana</name>
    <name type="common">Spruce budworm moth</name>
    <name type="synonym">Archips fumiferana</name>
    <dbReference type="NCBI Taxonomy" id="7141"/>
    <lineage>
        <taxon>Eukaryota</taxon>
        <taxon>Metazoa</taxon>
        <taxon>Ecdysozoa</taxon>
        <taxon>Arthropoda</taxon>
        <taxon>Hexapoda</taxon>
        <taxon>Insecta</taxon>
        <taxon>Pterygota</taxon>
        <taxon>Neoptera</taxon>
        <taxon>Endopterygota</taxon>
        <taxon>Lepidoptera</taxon>
        <taxon>Glossata</taxon>
        <taxon>Ditrysia</taxon>
        <taxon>Tortricoidea</taxon>
        <taxon>Tortricidae</taxon>
        <taxon>Tortricinae</taxon>
        <taxon>Choristoneura</taxon>
    </lineage>
</organism>
<reference evidence="1 2" key="1">
    <citation type="journal article" date="2022" name="Genome Biol. Evol.">
        <title>The Spruce Budworm Genome: Reconstructing the Evolutionary History of Antifreeze Proteins.</title>
        <authorList>
            <person name="Beliveau C."/>
            <person name="Gagne P."/>
            <person name="Picq S."/>
            <person name="Vernygora O."/>
            <person name="Keeling C.I."/>
            <person name="Pinkney K."/>
            <person name="Doucet D."/>
            <person name="Wen F."/>
            <person name="Johnston J.S."/>
            <person name="Maaroufi H."/>
            <person name="Boyle B."/>
            <person name="Laroche J."/>
            <person name="Dewar K."/>
            <person name="Juretic N."/>
            <person name="Blackburn G."/>
            <person name="Nisole A."/>
            <person name="Brunet B."/>
            <person name="Brandao M."/>
            <person name="Lumley L."/>
            <person name="Duan J."/>
            <person name="Quan G."/>
            <person name="Lucarotti C.J."/>
            <person name="Roe A.D."/>
            <person name="Sperling F.A.H."/>
            <person name="Levesque R.C."/>
            <person name="Cusson M."/>
        </authorList>
    </citation>
    <scope>NUCLEOTIDE SEQUENCE [LARGE SCALE GENOMIC DNA]</scope>
    <source>
        <strain evidence="1">Glfc:IPQL:Cfum</strain>
    </source>
</reference>
<keyword evidence="2" id="KW-1185">Reference proteome</keyword>
<dbReference type="Proteomes" id="UP001064048">
    <property type="component" value="Chromosome 23"/>
</dbReference>
<proteinExistence type="predicted"/>
<dbReference type="EMBL" id="CM046123">
    <property type="protein sequence ID" value="KAI8439341.1"/>
    <property type="molecule type" value="Genomic_DNA"/>
</dbReference>
<sequence>MSADRLCVKIVQKRFTLNESAPTSCQNGSTKYFVGGLELKPDCGNRYKMWEEYIPSPVSEIDQYLWMVGGSAGALALTGVAAASAFYLSTRPKPEKPLVTLHEQSLLEPSLLQGNRKL</sequence>
<protein>
    <submittedName>
        <fullName evidence="1">Uncharacterized protein</fullName>
    </submittedName>
</protein>